<organism evidence="1 2">
    <name type="scientific">Trichinella zimbabwensis</name>
    <dbReference type="NCBI Taxonomy" id="268475"/>
    <lineage>
        <taxon>Eukaryota</taxon>
        <taxon>Metazoa</taxon>
        <taxon>Ecdysozoa</taxon>
        <taxon>Nematoda</taxon>
        <taxon>Enoplea</taxon>
        <taxon>Dorylaimia</taxon>
        <taxon>Trichinellida</taxon>
        <taxon>Trichinellidae</taxon>
        <taxon>Trichinella</taxon>
    </lineage>
</organism>
<reference evidence="1 2" key="1">
    <citation type="submission" date="2015-01" db="EMBL/GenBank/DDBJ databases">
        <title>Evolution of Trichinella species and genotypes.</title>
        <authorList>
            <person name="Korhonen P.K."/>
            <person name="Edoardo P."/>
            <person name="Giuseppe L.R."/>
            <person name="Gasser R.B."/>
        </authorList>
    </citation>
    <scope>NUCLEOTIDE SEQUENCE [LARGE SCALE GENOMIC DNA]</scope>
    <source>
        <strain evidence="1">ISS1029</strain>
    </source>
</reference>
<protein>
    <submittedName>
        <fullName evidence="1">Uncharacterized protein</fullName>
    </submittedName>
</protein>
<dbReference type="OrthoDB" id="10403734at2759"/>
<dbReference type="Proteomes" id="UP000055024">
    <property type="component" value="Unassembled WGS sequence"/>
</dbReference>
<name>A0A0V1HS02_9BILA</name>
<proteinExistence type="predicted"/>
<dbReference type="AlphaFoldDB" id="A0A0V1HS02"/>
<evidence type="ECO:0000313" key="2">
    <source>
        <dbReference type="Proteomes" id="UP000055024"/>
    </source>
</evidence>
<accession>A0A0V1HS02</accession>
<comment type="caution">
    <text evidence="1">The sequence shown here is derived from an EMBL/GenBank/DDBJ whole genome shotgun (WGS) entry which is preliminary data.</text>
</comment>
<gene>
    <name evidence="1" type="ORF">T11_2031</name>
</gene>
<keyword evidence="2" id="KW-1185">Reference proteome</keyword>
<sequence>MSHIFLSGDDKNKHESIFEDIFHISKLPLTLYCMKHQFCIDFYNNFQDTETNKTPSLIKKRWQNLSHKELLFHCCCLSVDRYDENLFMNKCRENEKGQRDMTKVNAKANGSIGGIGKLRAACVTLSIENYAHNRNFDIIQRMLNFLTDLRQAAAPVA</sequence>
<dbReference type="EMBL" id="JYDP01000033">
    <property type="protein sequence ID" value="KRZ13305.1"/>
    <property type="molecule type" value="Genomic_DNA"/>
</dbReference>
<evidence type="ECO:0000313" key="1">
    <source>
        <dbReference type="EMBL" id="KRZ13305.1"/>
    </source>
</evidence>